<dbReference type="GeneID" id="6016350"/>
<dbReference type="InterPro" id="IPR000253">
    <property type="entry name" value="FHA_dom"/>
</dbReference>
<accession>A8P9A0</accession>
<dbReference type="Gene3D" id="2.60.200.20">
    <property type="match status" value="1"/>
</dbReference>
<dbReference type="eggNOG" id="ENOG502SZ1A">
    <property type="taxonomic scope" value="Eukaryota"/>
</dbReference>
<dbReference type="KEGG" id="cci:CC1G_09588"/>
<dbReference type="STRING" id="240176.A8P9A0"/>
<evidence type="ECO:0000313" key="2">
    <source>
        <dbReference type="EMBL" id="EAU82129.1"/>
    </source>
</evidence>
<dbReference type="PROSITE" id="PS50006">
    <property type="entry name" value="FHA_DOMAIN"/>
    <property type="match status" value="1"/>
</dbReference>
<dbReference type="VEuPathDB" id="FungiDB:CC1G_09588"/>
<reference evidence="2 3" key="1">
    <citation type="journal article" date="2010" name="Proc. Natl. Acad. Sci. U.S.A.">
        <title>Insights into evolution of multicellular fungi from the assembled chromosomes of the mushroom Coprinopsis cinerea (Coprinus cinereus).</title>
        <authorList>
            <person name="Stajich J.E."/>
            <person name="Wilke S.K."/>
            <person name="Ahren D."/>
            <person name="Au C.H."/>
            <person name="Birren B.W."/>
            <person name="Borodovsky M."/>
            <person name="Burns C."/>
            <person name="Canback B."/>
            <person name="Casselton L.A."/>
            <person name="Cheng C.K."/>
            <person name="Deng J."/>
            <person name="Dietrich F.S."/>
            <person name="Fargo D.C."/>
            <person name="Farman M.L."/>
            <person name="Gathman A.C."/>
            <person name="Goldberg J."/>
            <person name="Guigo R."/>
            <person name="Hoegger P.J."/>
            <person name="Hooker J.B."/>
            <person name="Huggins A."/>
            <person name="James T.Y."/>
            <person name="Kamada T."/>
            <person name="Kilaru S."/>
            <person name="Kodira C."/>
            <person name="Kues U."/>
            <person name="Kupfer D."/>
            <person name="Kwan H.S."/>
            <person name="Lomsadze A."/>
            <person name="Li W."/>
            <person name="Lilly W.W."/>
            <person name="Ma L.J."/>
            <person name="Mackey A.J."/>
            <person name="Manning G."/>
            <person name="Martin F."/>
            <person name="Muraguchi H."/>
            <person name="Natvig D.O."/>
            <person name="Palmerini H."/>
            <person name="Ramesh M.A."/>
            <person name="Rehmeyer C.J."/>
            <person name="Roe B.A."/>
            <person name="Shenoy N."/>
            <person name="Stanke M."/>
            <person name="Ter-Hovhannisyan V."/>
            <person name="Tunlid A."/>
            <person name="Velagapudi R."/>
            <person name="Vision T.J."/>
            <person name="Zeng Q."/>
            <person name="Zolan M.E."/>
            <person name="Pukkila P.J."/>
        </authorList>
    </citation>
    <scope>NUCLEOTIDE SEQUENCE [LARGE SCALE GENOMIC DNA]</scope>
    <source>
        <strain evidence="3">Okayama-7 / 130 / ATCC MYA-4618 / FGSC 9003</strain>
    </source>
</reference>
<comment type="caution">
    <text evidence="2">The sequence shown here is derived from an EMBL/GenBank/DDBJ whole genome shotgun (WGS) entry which is preliminary data.</text>
</comment>
<dbReference type="InParanoid" id="A8P9A0"/>
<dbReference type="AlphaFoldDB" id="A8P9A0"/>
<protein>
    <recommendedName>
        <fullName evidence="1">FHA domain-containing protein</fullName>
    </recommendedName>
</protein>
<organism evidence="2 3">
    <name type="scientific">Coprinopsis cinerea (strain Okayama-7 / 130 / ATCC MYA-4618 / FGSC 9003)</name>
    <name type="common">Inky cap fungus</name>
    <name type="synonym">Hormographiella aspergillata</name>
    <dbReference type="NCBI Taxonomy" id="240176"/>
    <lineage>
        <taxon>Eukaryota</taxon>
        <taxon>Fungi</taxon>
        <taxon>Dikarya</taxon>
        <taxon>Basidiomycota</taxon>
        <taxon>Agaricomycotina</taxon>
        <taxon>Agaricomycetes</taxon>
        <taxon>Agaricomycetidae</taxon>
        <taxon>Agaricales</taxon>
        <taxon>Agaricineae</taxon>
        <taxon>Psathyrellaceae</taxon>
        <taxon>Coprinopsis</taxon>
    </lineage>
</organism>
<sequence>MSFGATVTLSPHAGTFPFSAKQLLIIESKPITLGAASSSLSLNDTESRRPLPSNGWFKSLQPKDDTTVDILPLSLSERHAQLRSDGKKVYIRDLDTPFGTFLNGTRLTQEVELKSGDVIALGSPIPRSSKTPKNITDDHLKCVMAQVTISY</sequence>
<dbReference type="OMA" id="CIVAKVT"/>
<dbReference type="OrthoDB" id="687730at2759"/>
<evidence type="ECO:0000259" key="1">
    <source>
        <dbReference type="PROSITE" id="PS50006"/>
    </source>
</evidence>
<dbReference type="SUPFAM" id="SSF49879">
    <property type="entry name" value="SMAD/FHA domain"/>
    <property type="match status" value="1"/>
</dbReference>
<gene>
    <name evidence="2" type="ORF">CC1G_09588</name>
</gene>
<name>A8P9A0_COPC7</name>
<dbReference type="InterPro" id="IPR008984">
    <property type="entry name" value="SMAD_FHA_dom_sf"/>
</dbReference>
<proteinExistence type="predicted"/>
<dbReference type="RefSeq" id="XP_001839733.1">
    <property type="nucleotide sequence ID" value="XM_001839681.2"/>
</dbReference>
<dbReference type="EMBL" id="AACS02000011">
    <property type="protein sequence ID" value="EAU82129.1"/>
    <property type="molecule type" value="Genomic_DNA"/>
</dbReference>
<feature type="domain" description="FHA" evidence="1">
    <location>
        <begin position="31"/>
        <end position="107"/>
    </location>
</feature>
<evidence type="ECO:0000313" key="3">
    <source>
        <dbReference type="Proteomes" id="UP000001861"/>
    </source>
</evidence>
<dbReference type="Pfam" id="PF00498">
    <property type="entry name" value="FHA"/>
    <property type="match status" value="1"/>
</dbReference>
<keyword evidence="3" id="KW-1185">Reference proteome</keyword>
<dbReference type="Proteomes" id="UP000001861">
    <property type="component" value="Unassembled WGS sequence"/>
</dbReference>